<dbReference type="GO" id="GO:0008270">
    <property type="term" value="F:zinc ion binding"/>
    <property type="evidence" value="ECO:0007669"/>
    <property type="project" value="UniProtKB-KW"/>
</dbReference>
<evidence type="ECO:0000256" key="4">
    <source>
        <dbReference type="PROSITE-ProRule" id="PRU00510"/>
    </source>
</evidence>
<keyword evidence="8" id="KW-1185">Reference proteome</keyword>
<dbReference type="SUPFAM" id="SSF57716">
    <property type="entry name" value="Glucocorticoid receptor-like (DNA-binding domain)"/>
    <property type="match status" value="1"/>
</dbReference>
<name>A0A6F8VFN3_9PROT</name>
<reference evidence="8" key="1">
    <citation type="submission" date="2020-03" db="EMBL/GenBank/DDBJ databases">
        <title>Complete genome sequence of sulfur-oxidizing bacterium skT11.</title>
        <authorList>
            <person name="Kanda M."/>
            <person name="Kojima H."/>
            <person name="Fukui M."/>
        </authorList>
    </citation>
    <scope>NUCLEOTIDE SEQUENCE [LARGE SCALE GENOMIC DNA]</scope>
    <source>
        <strain evidence="8">skT11</strain>
    </source>
</reference>
<evidence type="ECO:0000313" key="7">
    <source>
        <dbReference type="EMBL" id="BCB27836.1"/>
    </source>
</evidence>
<dbReference type="SUPFAM" id="SSF109635">
    <property type="entry name" value="DnaK suppressor protein DksA, alpha-hairpin domain"/>
    <property type="match status" value="1"/>
</dbReference>
<evidence type="ECO:0000259" key="6">
    <source>
        <dbReference type="Pfam" id="PF01258"/>
    </source>
</evidence>
<feature type="region of interest" description="Disordered" evidence="5">
    <location>
        <begin position="38"/>
        <end position="57"/>
    </location>
</feature>
<dbReference type="AlphaFoldDB" id="A0A6F8VFN3"/>
<keyword evidence="2" id="KW-0863">Zinc-finger</keyword>
<keyword evidence="3" id="KW-0862">Zinc</keyword>
<evidence type="ECO:0000256" key="1">
    <source>
        <dbReference type="ARBA" id="ARBA00022723"/>
    </source>
</evidence>
<dbReference type="Pfam" id="PF01258">
    <property type="entry name" value="zf-dskA_traR"/>
    <property type="match status" value="1"/>
</dbReference>
<dbReference type="InterPro" id="IPR000962">
    <property type="entry name" value="Znf_DskA_TraR"/>
</dbReference>
<evidence type="ECO:0000256" key="5">
    <source>
        <dbReference type="SAM" id="MobiDB-lite"/>
    </source>
</evidence>
<dbReference type="Proteomes" id="UP000502260">
    <property type="component" value="Chromosome"/>
</dbReference>
<dbReference type="Gene3D" id="1.20.120.910">
    <property type="entry name" value="DksA, coiled-coil domain"/>
    <property type="match status" value="1"/>
</dbReference>
<dbReference type="PANTHER" id="PTHR33823:SF4">
    <property type="entry name" value="GENERAL STRESS PROTEIN 16O"/>
    <property type="match status" value="1"/>
</dbReference>
<proteinExistence type="predicted"/>
<dbReference type="PANTHER" id="PTHR33823">
    <property type="entry name" value="RNA POLYMERASE-BINDING TRANSCRIPTION FACTOR DKSA-RELATED"/>
    <property type="match status" value="1"/>
</dbReference>
<evidence type="ECO:0000256" key="2">
    <source>
        <dbReference type="ARBA" id="ARBA00022771"/>
    </source>
</evidence>
<sequence>MKTFTVEQSQQLEEVLKQRYQQLLDEVRAELAGSGEQHFADFAESGGSDEGDESMADALADIAAARADRQINEMRDIEAARKRLKQGEFGICIDCAEAIVIARLLAYPTALRCVRCQQIHEKTHASEGTPSL</sequence>
<dbReference type="KEGG" id="slac:SKTS_27220"/>
<accession>A0A6F8VFN3</accession>
<dbReference type="EMBL" id="AP022853">
    <property type="protein sequence ID" value="BCB27836.1"/>
    <property type="molecule type" value="Genomic_DNA"/>
</dbReference>
<feature type="zinc finger region" description="dksA C4-type" evidence="4">
    <location>
        <begin position="92"/>
        <end position="116"/>
    </location>
</feature>
<evidence type="ECO:0000313" key="8">
    <source>
        <dbReference type="Proteomes" id="UP000502260"/>
    </source>
</evidence>
<feature type="domain" description="Zinc finger DksA/TraR C4-type" evidence="6">
    <location>
        <begin position="87"/>
        <end position="122"/>
    </location>
</feature>
<keyword evidence="1" id="KW-0479">Metal-binding</keyword>
<protein>
    <submittedName>
        <fullName evidence="7">Conjugal transfer protein TraR</fullName>
    </submittedName>
</protein>
<dbReference type="InterPro" id="IPR037187">
    <property type="entry name" value="DnaK_N"/>
</dbReference>
<gene>
    <name evidence="7" type="ORF">SKTS_27220</name>
</gene>
<evidence type="ECO:0000256" key="3">
    <source>
        <dbReference type="ARBA" id="ARBA00022833"/>
    </source>
</evidence>
<dbReference type="PROSITE" id="PS51128">
    <property type="entry name" value="ZF_DKSA_2"/>
    <property type="match status" value="1"/>
</dbReference>
<organism evidence="7 8">
    <name type="scientific">Sulfurimicrobium lacus</name>
    <dbReference type="NCBI Taxonomy" id="2715678"/>
    <lineage>
        <taxon>Bacteria</taxon>
        <taxon>Pseudomonadati</taxon>
        <taxon>Pseudomonadota</taxon>
        <taxon>Betaproteobacteria</taxon>
        <taxon>Nitrosomonadales</taxon>
        <taxon>Sulfuricellaceae</taxon>
        <taxon>Sulfurimicrobium</taxon>
    </lineage>
</organism>
<dbReference type="RefSeq" id="WP_173066193.1">
    <property type="nucleotide sequence ID" value="NZ_AP022853.1"/>
</dbReference>